<dbReference type="InterPro" id="IPR013424">
    <property type="entry name" value="Ice-binding_C"/>
</dbReference>
<accession>A0A1Q2SMT0</accession>
<dbReference type="Pfam" id="PF07589">
    <property type="entry name" value="PEP-CTERM"/>
    <property type="match status" value="1"/>
</dbReference>
<feature type="domain" description="Ice-binding protein C-terminal" evidence="2">
    <location>
        <begin position="315"/>
        <end position="338"/>
    </location>
</feature>
<evidence type="ECO:0000313" key="4">
    <source>
        <dbReference type="Proteomes" id="UP000243679"/>
    </source>
</evidence>
<evidence type="ECO:0000313" key="3">
    <source>
        <dbReference type="EMBL" id="BAW80448.1"/>
    </source>
</evidence>
<dbReference type="AlphaFoldDB" id="A0A1Q2SMT0"/>
<dbReference type="KEGG" id="ntt:TAO_1078"/>
<dbReference type="EMBL" id="AP014836">
    <property type="protein sequence ID" value="BAW80448.1"/>
    <property type="molecule type" value="Genomic_DNA"/>
</dbReference>
<feature type="signal peptide" evidence="1">
    <location>
        <begin position="1"/>
        <end position="25"/>
    </location>
</feature>
<gene>
    <name evidence="3" type="ORF">TAO_1078</name>
</gene>
<sequence length="400" mass="41889">MNRKKIITVLGLSGLLAVAADTAYATPTSFSITRITNIVDPANPTFTQALGINNSNAIVGYGNATNFDGFQTAAPFAPGNFMRENFPNSSPPPSTFFTQVVGIDGAGDTVGFYVTNPAVGTTSGFEKIAGGAFTTINQPGFVFNQLLGINQSGNEIAGYSSTDPAGLTHQQAFTFGDGKLTNVNALLPANFNSQATGVNNAGTVVGFYQNAAGNFSGFIDTGGNISSFQFPGSTSTQALGINNMGNIVGTYTAANGNTLGFLDRGGAFTTLDPFGSTSVTANGINDSGHIVGFYTAAANGNTIGFAASPSPIVSAPEPSSVLLLGTGLVGLAFFAWRRQRLHESVHLKVHCRLLDIQDRYAISVGYPFDRAGYDMIEFDRHAESRKTLLPPNLFQRIVIV</sequence>
<dbReference type="Proteomes" id="UP000243679">
    <property type="component" value="Chromosome"/>
</dbReference>
<name>A0A1Q2SMT0_9GAMM</name>
<evidence type="ECO:0000256" key="1">
    <source>
        <dbReference type="SAM" id="SignalP"/>
    </source>
</evidence>
<keyword evidence="1" id="KW-0732">Signal</keyword>
<reference evidence="3 4" key="1">
    <citation type="journal article" date="2017" name="ISME J.">
        <title>An acid-tolerant ammonia-oxidizing ?-proteobacterium from soil.</title>
        <authorList>
            <person name="Hayatsu M."/>
            <person name="Tago K."/>
            <person name="Uchiyama I."/>
            <person name="Toyoda A."/>
            <person name="Wang Y."/>
            <person name="Shimomura Y."/>
            <person name="Okubo T."/>
            <person name="Kurisu F."/>
            <person name="Hirono Y."/>
            <person name="Nonaka K."/>
            <person name="Akiyama H."/>
            <person name="Itoh T."/>
            <person name="Takami H."/>
        </authorList>
    </citation>
    <scope>NUCLEOTIDE SEQUENCE [LARGE SCALE GENOMIC DNA]</scope>
    <source>
        <strain evidence="3 4">TAO100</strain>
    </source>
</reference>
<organism evidence="3 4">
    <name type="scientific">Candidatus Nitrosoglobus terrae</name>
    <dbReference type="NCBI Taxonomy" id="1630141"/>
    <lineage>
        <taxon>Bacteria</taxon>
        <taxon>Pseudomonadati</taxon>
        <taxon>Pseudomonadota</taxon>
        <taxon>Gammaproteobacteria</taxon>
        <taxon>Chromatiales</taxon>
        <taxon>Chromatiaceae</taxon>
        <taxon>Candidatus Nitrosoglobus</taxon>
    </lineage>
</organism>
<dbReference type="RefSeq" id="WP_172419066.1">
    <property type="nucleotide sequence ID" value="NZ_AP014836.1"/>
</dbReference>
<feature type="chain" id="PRO_5013066362" evidence="1">
    <location>
        <begin position="26"/>
        <end position="400"/>
    </location>
</feature>
<evidence type="ECO:0000259" key="2">
    <source>
        <dbReference type="Pfam" id="PF07589"/>
    </source>
</evidence>
<dbReference type="NCBIfam" id="TIGR02595">
    <property type="entry name" value="PEP_CTERM"/>
    <property type="match status" value="1"/>
</dbReference>
<proteinExistence type="predicted"/>
<protein>
    <submittedName>
        <fullName evidence="3">Hypothetical conserved protein</fullName>
    </submittedName>
</protein>
<keyword evidence="4" id="KW-1185">Reference proteome</keyword>